<name>A0ABS6E3D9_9FIRM</name>
<sequence>MKKATRILLLLMVCVMLFGSTLTVHAADCCHKPNVRTRYERANPGTWIIEYCTTCKAIYSRKWVPQEID</sequence>
<evidence type="ECO:0000313" key="3">
    <source>
        <dbReference type="Proteomes" id="UP000749471"/>
    </source>
</evidence>
<dbReference type="RefSeq" id="WP_216517261.1">
    <property type="nucleotide sequence ID" value="NZ_JAHLPM010000003.1"/>
</dbReference>
<protein>
    <submittedName>
        <fullName evidence="2">Uncharacterized protein</fullName>
    </submittedName>
</protein>
<feature type="signal peptide" evidence="1">
    <location>
        <begin position="1"/>
        <end position="26"/>
    </location>
</feature>
<evidence type="ECO:0000256" key="1">
    <source>
        <dbReference type="SAM" id="SignalP"/>
    </source>
</evidence>
<dbReference type="Proteomes" id="UP000749471">
    <property type="component" value="Unassembled WGS sequence"/>
</dbReference>
<comment type="caution">
    <text evidence="2">The sequence shown here is derived from an EMBL/GenBank/DDBJ whole genome shotgun (WGS) entry which is preliminary data.</text>
</comment>
<keyword evidence="3" id="KW-1185">Reference proteome</keyword>
<proteinExistence type="predicted"/>
<evidence type="ECO:0000313" key="2">
    <source>
        <dbReference type="EMBL" id="MBU5437292.1"/>
    </source>
</evidence>
<dbReference type="EMBL" id="JAHLPM010000003">
    <property type="protein sequence ID" value="MBU5437292.1"/>
    <property type="molecule type" value="Genomic_DNA"/>
</dbReference>
<feature type="chain" id="PRO_5045718226" evidence="1">
    <location>
        <begin position="27"/>
        <end position="69"/>
    </location>
</feature>
<organism evidence="2 3">
    <name type="scientific">Tissierella simiarum</name>
    <dbReference type="NCBI Taxonomy" id="2841534"/>
    <lineage>
        <taxon>Bacteria</taxon>
        <taxon>Bacillati</taxon>
        <taxon>Bacillota</taxon>
        <taxon>Tissierellia</taxon>
        <taxon>Tissierellales</taxon>
        <taxon>Tissierellaceae</taxon>
        <taxon>Tissierella</taxon>
    </lineage>
</organism>
<gene>
    <name evidence="2" type="ORF">KQI42_04685</name>
</gene>
<reference evidence="2 3" key="1">
    <citation type="submission" date="2021-06" db="EMBL/GenBank/DDBJ databases">
        <authorList>
            <person name="Sun Q."/>
            <person name="Li D."/>
        </authorList>
    </citation>
    <scope>NUCLEOTIDE SEQUENCE [LARGE SCALE GENOMIC DNA]</scope>
    <source>
        <strain evidence="2 3">MSJ-40</strain>
    </source>
</reference>
<accession>A0ABS6E3D9</accession>
<keyword evidence="1" id="KW-0732">Signal</keyword>